<gene>
    <name evidence="2" type="ORF">HMPREF1981_02178</name>
</gene>
<evidence type="ECO:0000313" key="3">
    <source>
        <dbReference type="Proteomes" id="UP000016496"/>
    </source>
</evidence>
<organism evidence="2 3">
    <name type="scientific">Bacteroides pyogenes F0041</name>
    <dbReference type="NCBI Taxonomy" id="1321819"/>
    <lineage>
        <taxon>Bacteria</taxon>
        <taxon>Pseudomonadati</taxon>
        <taxon>Bacteroidota</taxon>
        <taxon>Bacteroidia</taxon>
        <taxon>Bacteroidales</taxon>
        <taxon>Bacteroidaceae</taxon>
        <taxon>Bacteroides</taxon>
    </lineage>
</organism>
<proteinExistence type="predicted"/>
<name>U2DSY8_9BACE</name>
<comment type="caution">
    <text evidence="2">The sequence shown here is derived from an EMBL/GenBank/DDBJ whole genome shotgun (WGS) entry which is preliminary data.</text>
</comment>
<dbReference type="AlphaFoldDB" id="U2DSY8"/>
<feature type="compositionally biased region" description="Low complexity" evidence="1">
    <location>
        <begin position="29"/>
        <end position="42"/>
    </location>
</feature>
<dbReference type="HOGENOM" id="CLU_3247484_0_0_10"/>
<evidence type="ECO:0000313" key="2">
    <source>
        <dbReference type="EMBL" id="ERI84702.1"/>
    </source>
</evidence>
<dbReference type="PATRIC" id="fig|1321819.3.peg.2011"/>
<dbReference type="Proteomes" id="UP000016496">
    <property type="component" value="Unassembled WGS sequence"/>
</dbReference>
<reference evidence="2 3" key="1">
    <citation type="submission" date="2013-08" db="EMBL/GenBank/DDBJ databases">
        <authorList>
            <person name="Weinstock G."/>
            <person name="Sodergren E."/>
            <person name="Wylie T."/>
            <person name="Fulton L."/>
            <person name="Fulton R."/>
            <person name="Fronick C."/>
            <person name="O'Laughlin M."/>
            <person name="Godfrey J."/>
            <person name="Miner T."/>
            <person name="Herter B."/>
            <person name="Appelbaum E."/>
            <person name="Cordes M."/>
            <person name="Lek S."/>
            <person name="Wollam A."/>
            <person name="Pepin K.H."/>
            <person name="Palsikar V.B."/>
            <person name="Mitreva M."/>
            <person name="Wilson R.K."/>
        </authorList>
    </citation>
    <scope>NUCLEOTIDE SEQUENCE [LARGE SCALE GENOMIC DNA]</scope>
    <source>
        <strain evidence="2 3">F0041</strain>
    </source>
</reference>
<evidence type="ECO:0000256" key="1">
    <source>
        <dbReference type="SAM" id="MobiDB-lite"/>
    </source>
</evidence>
<sequence>MHPKKNMTGVYSATIAPGICTTTRKPRAQNGNGSSPNNNQQT</sequence>
<feature type="region of interest" description="Disordered" evidence="1">
    <location>
        <begin position="16"/>
        <end position="42"/>
    </location>
</feature>
<accession>U2DSY8</accession>
<protein>
    <submittedName>
        <fullName evidence="2">Uncharacterized protein</fullName>
    </submittedName>
</protein>
<dbReference type="EMBL" id="AWSV01000116">
    <property type="protein sequence ID" value="ERI84702.1"/>
    <property type="molecule type" value="Genomic_DNA"/>
</dbReference>